<evidence type="ECO:0000313" key="1">
    <source>
        <dbReference type="EMBL" id="GAK51027.1"/>
    </source>
</evidence>
<accession>A0A0S6VZB9</accession>
<dbReference type="AlphaFoldDB" id="A0A0S6VZB9"/>
<dbReference type="STRING" id="1499966.U14_02269"/>
<evidence type="ECO:0000313" key="2">
    <source>
        <dbReference type="Proteomes" id="UP000030700"/>
    </source>
</evidence>
<name>A0A0S6VZB9_9BACT</name>
<gene>
    <name evidence="1" type="ORF">U14_02269</name>
</gene>
<organism evidence="1 2">
    <name type="scientific">Candidatus Moduliflexus flocculans</name>
    <dbReference type="NCBI Taxonomy" id="1499966"/>
    <lineage>
        <taxon>Bacteria</taxon>
        <taxon>Candidatus Moduliflexota</taxon>
        <taxon>Candidatus Moduliflexia</taxon>
        <taxon>Candidatus Moduliflexales</taxon>
        <taxon>Candidatus Moduliflexaceae</taxon>
    </lineage>
</organism>
<dbReference type="Proteomes" id="UP000030700">
    <property type="component" value="Unassembled WGS sequence"/>
</dbReference>
<dbReference type="HOGENOM" id="CLU_142894_0_0_0"/>
<reference evidence="1 2" key="1">
    <citation type="journal article" date="2015" name="PeerJ">
        <title>First genomic representation of candidate bacterial phylum KSB3 points to enhanced environmental sensing as a trigger of wastewater bulking.</title>
        <authorList>
            <person name="Sekiguchi Y."/>
            <person name="Ohashi A."/>
            <person name="Parks D.H."/>
            <person name="Yamauchi T."/>
            <person name="Tyson G.W."/>
            <person name="Hugenholtz P."/>
        </authorList>
    </citation>
    <scope>NUCLEOTIDE SEQUENCE [LARGE SCALE GENOMIC DNA]</scope>
</reference>
<protein>
    <submittedName>
        <fullName evidence="1">Putative integron gene cassette protein</fullName>
    </submittedName>
</protein>
<keyword evidence="2" id="KW-1185">Reference proteome</keyword>
<dbReference type="EMBL" id="DF820456">
    <property type="protein sequence ID" value="GAK51027.1"/>
    <property type="molecule type" value="Genomic_DNA"/>
</dbReference>
<proteinExistence type="predicted"/>
<sequence>MLQECDHIRQIEEETPRRWFSDEYFDLIVWQNDADEISAFQLCYDLTRRPRAIHWRREAGFAHYRVDDGENRPGKIKSTPILMKDGVFDAPDVAERFRKESGGIEPGIAQFVYETLLTYPQAL</sequence>